<feature type="transmembrane region" description="Helical" evidence="2">
    <location>
        <begin position="55"/>
        <end position="75"/>
    </location>
</feature>
<feature type="transmembrane region" description="Helical" evidence="2">
    <location>
        <begin position="31"/>
        <end position="49"/>
    </location>
</feature>
<name>A0ABY4YFP7_9MICO</name>
<reference evidence="3" key="1">
    <citation type="submission" date="2022-06" db="EMBL/GenBank/DDBJ databases">
        <title>Ornithinimicrobium JY.X270.</title>
        <authorList>
            <person name="Huang Y."/>
        </authorList>
    </citation>
    <scope>NUCLEOTIDE SEQUENCE</scope>
    <source>
        <strain evidence="3">JY.X270</strain>
    </source>
</reference>
<evidence type="ECO:0000256" key="2">
    <source>
        <dbReference type="SAM" id="Phobius"/>
    </source>
</evidence>
<feature type="region of interest" description="Disordered" evidence="1">
    <location>
        <begin position="1"/>
        <end position="23"/>
    </location>
</feature>
<evidence type="ECO:0000313" key="4">
    <source>
        <dbReference type="Proteomes" id="UP001056535"/>
    </source>
</evidence>
<dbReference type="EMBL" id="CP099490">
    <property type="protein sequence ID" value="USQ75439.1"/>
    <property type="molecule type" value="Genomic_DNA"/>
</dbReference>
<dbReference type="RefSeq" id="WP_252619835.1">
    <property type="nucleotide sequence ID" value="NZ_CP099490.1"/>
</dbReference>
<organism evidence="3 4">
    <name type="scientific">Ornithinimicrobium cryptoxanthini</name>
    <dbReference type="NCBI Taxonomy" id="2934161"/>
    <lineage>
        <taxon>Bacteria</taxon>
        <taxon>Bacillati</taxon>
        <taxon>Actinomycetota</taxon>
        <taxon>Actinomycetes</taxon>
        <taxon>Micrococcales</taxon>
        <taxon>Ornithinimicrobiaceae</taxon>
        <taxon>Ornithinimicrobium</taxon>
    </lineage>
</organism>
<keyword evidence="4" id="KW-1185">Reference proteome</keyword>
<keyword evidence="2" id="KW-1133">Transmembrane helix</keyword>
<keyword evidence="2" id="KW-0472">Membrane</keyword>
<protein>
    <submittedName>
        <fullName evidence="3">Uncharacterized protein</fullName>
    </submittedName>
</protein>
<accession>A0ABY4YFP7</accession>
<sequence length="190" mass="21596">MVLRARSESPLHQGRRGQKTVDGSQHRVRRALLAFVTTLAIGALLWFINVLRTDAVTALVLALAVGAVITLLTWVMSEEGPRLKRAHWFASMREESVRPGALDYRMLRLRRDLRDATERNDRTDEIFPVVRALAAERLRANHGLDLVTDWDEAQSLMHPDLVKYLSDPPTGTAKRSKRQLARALDRIEEL</sequence>
<evidence type="ECO:0000256" key="1">
    <source>
        <dbReference type="SAM" id="MobiDB-lite"/>
    </source>
</evidence>
<evidence type="ECO:0000313" key="3">
    <source>
        <dbReference type="EMBL" id="USQ75439.1"/>
    </source>
</evidence>
<gene>
    <name evidence="3" type="ORF">NF557_12510</name>
</gene>
<dbReference type="Proteomes" id="UP001056535">
    <property type="component" value="Chromosome"/>
</dbReference>
<keyword evidence="2" id="KW-0812">Transmembrane</keyword>
<proteinExistence type="predicted"/>